<name>A0A392WAK5_9FABA</name>
<sequence>MECRKSGVVVGARRASPWRKAPSLCAVKLLLLLAAQGAPASCATRGCG</sequence>
<dbReference type="Proteomes" id="UP000265520">
    <property type="component" value="Unassembled WGS sequence"/>
</dbReference>
<proteinExistence type="predicted"/>
<organism evidence="1 2">
    <name type="scientific">Trifolium medium</name>
    <dbReference type="NCBI Taxonomy" id="97028"/>
    <lineage>
        <taxon>Eukaryota</taxon>
        <taxon>Viridiplantae</taxon>
        <taxon>Streptophyta</taxon>
        <taxon>Embryophyta</taxon>
        <taxon>Tracheophyta</taxon>
        <taxon>Spermatophyta</taxon>
        <taxon>Magnoliopsida</taxon>
        <taxon>eudicotyledons</taxon>
        <taxon>Gunneridae</taxon>
        <taxon>Pentapetalae</taxon>
        <taxon>rosids</taxon>
        <taxon>fabids</taxon>
        <taxon>Fabales</taxon>
        <taxon>Fabaceae</taxon>
        <taxon>Papilionoideae</taxon>
        <taxon>50 kb inversion clade</taxon>
        <taxon>NPAAA clade</taxon>
        <taxon>Hologalegina</taxon>
        <taxon>IRL clade</taxon>
        <taxon>Trifolieae</taxon>
        <taxon>Trifolium</taxon>
    </lineage>
</organism>
<dbReference type="EMBL" id="LXQA011395682">
    <property type="protein sequence ID" value="MCI95750.1"/>
    <property type="molecule type" value="Genomic_DNA"/>
</dbReference>
<dbReference type="AlphaFoldDB" id="A0A392WAK5"/>
<feature type="non-terminal residue" evidence="1">
    <location>
        <position position="48"/>
    </location>
</feature>
<evidence type="ECO:0000313" key="2">
    <source>
        <dbReference type="Proteomes" id="UP000265520"/>
    </source>
</evidence>
<accession>A0A392WAK5</accession>
<keyword evidence="2" id="KW-1185">Reference proteome</keyword>
<evidence type="ECO:0000313" key="1">
    <source>
        <dbReference type="EMBL" id="MCI95750.1"/>
    </source>
</evidence>
<comment type="caution">
    <text evidence="1">The sequence shown here is derived from an EMBL/GenBank/DDBJ whole genome shotgun (WGS) entry which is preliminary data.</text>
</comment>
<reference evidence="1 2" key="1">
    <citation type="journal article" date="2018" name="Front. Plant Sci.">
        <title>Red Clover (Trifolium pratense) and Zigzag Clover (T. medium) - A Picture of Genomic Similarities and Differences.</title>
        <authorList>
            <person name="Dluhosova J."/>
            <person name="Istvanek J."/>
            <person name="Nedelnik J."/>
            <person name="Repkova J."/>
        </authorList>
    </citation>
    <scope>NUCLEOTIDE SEQUENCE [LARGE SCALE GENOMIC DNA]</scope>
    <source>
        <strain evidence="2">cv. 10/8</strain>
        <tissue evidence="1">Leaf</tissue>
    </source>
</reference>
<protein>
    <submittedName>
        <fullName evidence="1">Uncharacterized protein</fullName>
    </submittedName>
</protein>